<dbReference type="InterPro" id="IPR036390">
    <property type="entry name" value="WH_DNA-bd_sf"/>
</dbReference>
<dbReference type="GO" id="GO:0008270">
    <property type="term" value="F:zinc ion binding"/>
    <property type="evidence" value="ECO:0007669"/>
    <property type="project" value="UniProtKB-KW"/>
</dbReference>
<keyword evidence="1" id="KW-0862">Zinc</keyword>
<name>A0A5S9IP70_UABAM</name>
<dbReference type="RefSeq" id="WP_229759391.1">
    <property type="nucleotide sequence ID" value="NZ_AP019860.1"/>
</dbReference>
<dbReference type="AlphaFoldDB" id="A0A5S9IP70"/>
<dbReference type="Gene3D" id="1.10.10.10">
    <property type="entry name" value="Winged helix-like DNA-binding domain superfamily/Winged helix DNA-binding domain"/>
    <property type="match status" value="1"/>
</dbReference>
<protein>
    <recommendedName>
        <fullName evidence="2">SWIM-type domain-containing protein</fullName>
    </recommendedName>
</protein>
<feature type="domain" description="SWIM-type" evidence="2">
    <location>
        <begin position="150"/>
        <end position="180"/>
    </location>
</feature>
<reference evidence="3 4" key="1">
    <citation type="submission" date="2019-08" db="EMBL/GenBank/DDBJ databases">
        <title>Complete genome sequence of Candidatus Uab amorphum.</title>
        <authorList>
            <person name="Shiratori T."/>
            <person name="Suzuki S."/>
            <person name="Kakizawa Y."/>
            <person name="Ishida K."/>
        </authorList>
    </citation>
    <scope>NUCLEOTIDE SEQUENCE [LARGE SCALE GENOMIC DNA]</scope>
    <source>
        <strain evidence="3 4">SRT547</strain>
    </source>
</reference>
<sequence length="335" mass="38035">MYYEYDQPNKTVAQKKKIAQQKLAELRKTNPRIQPVVVTGKKLVTTWWGKAWTDNIESYADGDNRISHGKSYVRNGFILDLQIDRASVDALVQCNETYKVSIEIDLLDKEKWQQIEKNCQGKLGSLQALLDGKFPKSLGEVFTNQQSGLFPSLSEISFRCNCPIWTGMCKHVAAVLYGVGVRLDSHPTLFFTLRDVAIDNLINKAVENKKLSFLEKAQKKSSRVLNDSDLALLFGIDIDDIHFATSQNVKKPEPSKVTECKKVDDNENISHLKDSEQRVLQLLQREKHCSASDKMFAEQAQVSSPHLRTVLEKLVKHGYAKKEKHGRKVTFSIIV</sequence>
<proteinExistence type="predicted"/>
<organism evidence="3 4">
    <name type="scientific">Uabimicrobium amorphum</name>
    <dbReference type="NCBI Taxonomy" id="2596890"/>
    <lineage>
        <taxon>Bacteria</taxon>
        <taxon>Pseudomonadati</taxon>
        <taxon>Planctomycetota</taxon>
        <taxon>Candidatus Uabimicrobiia</taxon>
        <taxon>Candidatus Uabimicrobiales</taxon>
        <taxon>Candidatus Uabimicrobiaceae</taxon>
        <taxon>Candidatus Uabimicrobium</taxon>
    </lineage>
</organism>
<keyword evidence="4" id="KW-1185">Reference proteome</keyword>
<dbReference type="KEGG" id="uam:UABAM_02501"/>
<evidence type="ECO:0000313" key="4">
    <source>
        <dbReference type="Proteomes" id="UP000326354"/>
    </source>
</evidence>
<evidence type="ECO:0000256" key="1">
    <source>
        <dbReference type="PROSITE-ProRule" id="PRU00325"/>
    </source>
</evidence>
<keyword evidence="1" id="KW-0479">Metal-binding</keyword>
<evidence type="ECO:0000259" key="2">
    <source>
        <dbReference type="PROSITE" id="PS50966"/>
    </source>
</evidence>
<evidence type="ECO:0000313" key="3">
    <source>
        <dbReference type="EMBL" id="BBM84145.1"/>
    </source>
</evidence>
<dbReference type="SUPFAM" id="SSF46785">
    <property type="entry name" value="Winged helix' DNA-binding domain"/>
    <property type="match status" value="1"/>
</dbReference>
<dbReference type="InterPro" id="IPR036388">
    <property type="entry name" value="WH-like_DNA-bd_sf"/>
</dbReference>
<keyword evidence="1" id="KW-0863">Zinc-finger</keyword>
<dbReference type="Proteomes" id="UP000326354">
    <property type="component" value="Chromosome"/>
</dbReference>
<dbReference type="PANTHER" id="PTHR38133:SF1">
    <property type="entry name" value="SLR1429 PROTEIN"/>
    <property type="match status" value="1"/>
</dbReference>
<dbReference type="InterPro" id="IPR007527">
    <property type="entry name" value="Znf_SWIM"/>
</dbReference>
<accession>A0A5S9IP70</accession>
<dbReference type="PANTHER" id="PTHR38133">
    <property type="entry name" value="SLR1429 PROTEIN"/>
    <property type="match status" value="1"/>
</dbReference>
<gene>
    <name evidence="3" type="ORF">UABAM_02501</name>
</gene>
<dbReference type="EMBL" id="AP019860">
    <property type="protein sequence ID" value="BBM84145.1"/>
    <property type="molecule type" value="Genomic_DNA"/>
</dbReference>
<dbReference type="PROSITE" id="PS50966">
    <property type="entry name" value="ZF_SWIM"/>
    <property type="match status" value="1"/>
</dbReference>